<gene>
    <name evidence="1" type="ORF">FOE78_04675</name>
</gene>
<dbReference type="OrthoDB" id="4407240at2"/>
<dbReference type="EMBL" id="CP041692">
    <property type="protein sequence ID" value="QDP95298.1"/>
    <property type="molecule type" value="Genomic_DNA"/>
</dbReference>
<dbReference type="AlphaFoldDB" id="A0A516PVS9"/>
<evidence type="ECO:0000313" key="2">
    <source>
        <dbReference type="Proteomes" id="UP000319263"/>
    </source>
</evidence>
<organism evidence="1 2">
    <name type="scientific">Microlunatus elymi</name>
    <dbReference type="NCBI Taxonomy" id="2596828"/>
    <lineage>
        <taxon>Bacteria</taxon>
        <taxon>Bacillati</taxon>
        <taxon>Actinomycetota</taxon>
        <taxon>Actinomycetes</taxon>
        <taxon>Propionibacteriales</taxon>
        <taxon>Propionibacteriaceae</taxon>
        <taxon>Microlunatus</taxon>
    </lineage>
</organism>
<protein>
    <submittedName>
        <fullName evidence="1">Uncharacterized protein</fullName>
    </submittedName>
</protein>
<proteinExistence type="predicted"/>
<dbReference type="RefSeq" id="WP_143985279.1">
    <property type="nucleotide sequence ID" value="NZ_CP041692.1"/>
</dbReference>
<reference evidence="1 2" key="1">
    <citation type="submission" date="2019-07" db="EMBL/GenBank/DDBJ databases">
        <title>Microlunatus dokdonensis sp. nov. isolated from the rhizospheric soil of the wild plant Elymus tsukushiensis.</title>
        <authorList>
            <person name="Ghim S.-Y."/>
            <person name="Hwang Y.-J."/>
            <person name="Son J.-S."/>
            <person name="Shin J.-H."/>
        </authorList>
    </citation>
    <scope>NUCLEOTIDE SEQUENCE [LARGE SCALE GENOMIC DNA]</scope>
    <source>
        <strain evidence="1 2">KUDC0627</strain>
    </source>
</reference>
<accession>A0A516PVS9</accession>
<keyword evidence="2" id="KW-1185">Reference proteome</keyword>
<dbReference type="KEGG" id="mik:FOE78_04675"/>
<dbReference type="Proteomes" id="UP000319263">
    <property type="component" value="Chromosome"/>
</dbReference>
<sequence>MITGIDDGGAEILSLHHEIELIKASLLYADSVEVLSLGNQMVRQFSDFAAGDPRNLLALIGSLDDDQLRSMDPRLDPSQLREVLPILFADPSDIRAAIGFGDPDVNSFLGVLEGVQGTTSEAMSEIRTIVSGIRDSSGLSDLDRAIDRKLLRFNDRVELEGDNMLDQFASELKKYLMDPTRFLLLDATVASLIQSMISEGLVTPPQRTIGNAGEAVIGTGFIARLPAFPTAHVDEVVDLRSDLQDPLTRYRSKVAKLRGELQTGPFDEHIQAEIDALWRPDVDPALADLRQAMADHGLVRDMVRAAGGDLGSFALGRWAPAAVSVIAANTFDLGTAVAAGITGAAAMAPSVARGLISHGSSQRAAKTGDLYYLYALDRALDRAQV</sequence>
<name>A0A516PVS9_9ACTN</name>
<evidence type="ECO:0000313" key="1">
    <source>
        <dbReference type="EMBL" id="QDP95298.1"/>
    </source>
</evidence>